<keyword evidence="2" id="KW-0472">Membrane</keyword>
<gene>
    <name evidence="3" type="ORF">ENR47_10610</name>
</gene>
<reference evidence="3" key="1">
    <citation type="journal article" date="2020" name="mSystems">
        <title>Genome- and Community-Level Interaction Insights into Carbon Utilization and Element Cycling Functions of Hydrothermarchaeota in Hydrothermal Sediment.</title>
        <authorList>
            <person name="Zhou Z."/>
            <person name="Liu Y."/>
            <person name="Xu W."/>
            <person name="Pan J."/>
            <person name="Luo Z.H."/>
            <person name="Li M."/>
        </authorList>
    </citation>
    <scope>NUCLEOTIDE SEQUENCE [LARGE SCALE GENOMIC DNA]</scope>
    <source>
        <strain evidence="3">SpSt-402</strain>
    </source>
</reference>
<keyword evidence="2" id="KW-0812">Transmembrane</keyword>
<feature type="coiled-coil region" evidence="1">
    <location>
        <begin position="31"/>
        <end position="87"/>
    </location>
</feature>
<proteinExistence type="predicted"/>
<keyword evidence="1" id="KW-0175">Coiled coil</keyword>
<sequence>MPILEPSTMPNQDEVNSSIGSAETAWLGRLITRVEGSVDKLADRIQGLEKAIDQDMKDMREGFRREVAEVDNRVARLETRLAQLDVTNKIIASLGAAALVGLVAIAITRVFNPPSPVPVPTTEQRK</sequence>
<keyword evidence="2" id="KW-1133">Transmembrane helix</keyword>
<dbReference type="AlphaFoldDB" id="A0A832H488"/>
<dbReference type="EMBL" id="DSRD01000663">
    <property type="protein sequence ID" value="HGW94717.1"/>
    <property type="molecule type" value="Genomic_DNA"/>
</dbReference>
<accession>A0A832H488</accession>
<organism evidence="3">
    <name type="scientific">Oscillatoriales cyanobacterium SpSt-402</name>
    <dbReference type="NCBI Taxonomy" id="2282168"/>
    <lineage>
        <taxon>Bacteria</taxon>
        <taxon>Bacillati</taxon>
        <taxon>Cyanobacteriota</taxon>
        <taxon>Cyanophyceae</taxon>
        <taxon>Oscillatoriophycideae</taxon>
        <taxon>Oscillatoriales</taxon>
    </lineage>
</organism>
<name>A0A832H488_9CYAN</name>
<feature type="transmembrane region" description="Helical" evidence="2">
    <location>
        <begin position="90"/>
        <end position="111"/>
    </location>
</feature>
<evidence type="ECO:0000313" key="3">
    <source>
        <dbReference type="EMBL" id="HGW94717.1"/>
    </source>
</evidence>
<comment type="caution">
    <text evidence="3">The sequence shown here is derived from an EMBL/GenBank/DDBJ whole genome shotgun (WGS) entry which is preliminary data.</text>
</comment>
<protein>
    <submittedName>
        <fullName evidence="3">Uncharacterized protein</fullName>
    </submittedName>
</protein>
<evidence type="ECO:0000256" key="1">
    <source>
        <dbReference type="SAM" id="Coils"/>
    </source>
</evidence>
<evidence type="ECO:0000256" key="2">
    <source>
        <dbReference type="SAM" id="Phobius"/>
    </source>
</evidence>